<dbReference type="EMBL" id="PDEP01000015">
    <property type="protein sequence ID" value="PEN05196.1"/>
    <property type="molecule type" value="Genomic_DNA"/>
</dbReference>
<gene>
    <name evidence="2" type="ORF">CRI93_13365</name>
</gene>
<reference evidence="2 3" key="1">
    <citation type="submission" date="2017-10" db="EMBL/GenBank/DDBJ databases">
        <title>Draft genome of Longimonas halophila.</title>
        <authorList>
            <person name="Goh K.M."/>
            <person name="Shamsir M.S."/>
            <person name="Lim S.W."/>
        </authorList>
    </citation>
    <scope>NUCLEOTIDE SEQUENCE [LARGE SCALE GENOMIC DNA]</scope>
    <source>
        <strain evidence="2 3">KCTC 42399</strain>
    </source>
</reference>
<dbReference type="Proteomes" id="UP000221024">
    <property type="component" value="Unassembled WGS sequence"/>
</dbReference>
<protein>
    <submittedName>
        <fullName evidence="2">Uncharacterized protein</fullName>
    </submittedName>
</protein>
<accession>A0A2H3P2B2</accession>
<name>A0A2H3P2B2_9BACT</name>
<evidence type="ECO:0000313" key="2">
    <source>
        <dbReference type="EMBL" id="PEN05196.1"/>
    </source>
</evidence>
<feature type="chain" id="PRO_5013823604" evidence="1">
    <location>
        <begin position="20"/>
        <end position="180"/>
    </location>
</feature>
<organism evidence="2 3">
    <name type="scientific">Longimonas halophila</name>
    <dbReference type="NCBI Taxonomy" id="1469170"/>
    <lineage>
        <taxon>Bacteria</taxon>
        <taxon>Pseudomonadati</taxon>
        <taxon>Rhodothermota</taxon>
        <taxon>Rhodothermia</taxon>
        <taxon>Rhodothermales</taxon>
        <taxon>Salisaetaceae</taxon>
        <taxon>Longimonas</taxon>
    </lineage>
</organism>
<sequence length="180" mass="19864">MFATAAAALLLMDPSLVHAQVEHTTSDITGAERVTSTNLQDTEVVSYAGTDIAYKAEYTYQPDTAAEVWQLKFYGFAPQQTGLAGAERVLVWINNQRHQIQDLESRTRRLDGEVLEIQSATLRPSVFQRMATAETVQVTIGAAEFDISYAHRADMREVVERARTIATAGASQQRADNSGR</sequence>
<dbReference type="AlphaFoldDB" id="A0A2H3P2B2"/>
<comment type="caution">
    <text evidence="2">The sequence shown here is derived from an EMBL/GenBank/DDBJ whole genome shotgun (WGS) entry which is preliminary data.</text>
</comment>
<evidence type="ECO:0000256" key="1">
    <source>
        <dbReference type="SAM" id="SignalP"/>
    </source>
</evidence>
<keyword evidence="3" id="KW-1185">Reference proteome</keyword>
<proteinExistence type="predicted"/>
<keyword evidence="1" id="KW-0732">Signal</keyword>
<evidence type="ECO:0000313" key="3">
    <source>
        <dbReference type="Proteomes" id="UP000221024"/>
    </source>
</evidence>
<feature type="signal peptide" evidence="1">
    <location>
        <begin position="1"/>
        <end position="19"/>
    </location>
</feature>